<dbReference type="EMBL" id="JAUTXU010000020">
    <property type="protein sequence ID" value="KAK3720817.1"/>
    <property type="molecule type" value="Genomic_DNA"/>
</dbReference>
<dbReference type="Proteomes" id="UP001281147">
    <property type="component" value="Unassembled WGS sequence"/>
</dbReference>
<evidence type="ECO:0000313" key="2">
    <source>
        <dbReference type="Proteomes" id="UP001281147"/>
    </source>
</evidence>
<proteinExistence type="predicted"/>
<reference evidence="1" key="1">
    <citation type="submission" date="2023-07" db="EMBL/GenBank/DDBJ databases">
        <title>Black Yeasts Isolated from many extreme environments.</title>
        <authorList>
            <person name="Coleine C."/>
            <person name="Stajich J.E."/>
            <person name="Selbmann L."/>
        </authorList>
    </citation>
    <scope>NUCLEOTIDE SEQUENCE</scope>
    <source>
        <strain evidence="1">CCFEE 5714</strain>
    </source>
</reference>
<gene>
    <name evidence="1" type="ORF">LTR37_003480</name>
</gene>
<evidence type="ECO:0000313" key="1">
    <source>
        <dbReference type="EMBL" id="KAK3720817.1"/>
    </source>
</evidence>
<comment type="caution">
    <text evidence="1">The sequence shown here is derived from an EMBL/GenBank/DDBJ whole genome shotgun (WGS) entry which is preliminary data.</text>
</comment>
<sequence length="740" mass="83010">MSTSGSSRSIPETYDDLLEICDHECPLRRPYEPQLDPVLPETSSSLPHTREEVCARLHGDIKEWQTRLLVLAPGQIGSDLFGDLVVADLAHFTGATWGPADFYRPIIVNGIVFPITGNWFACLQRIRHHSSSAYYWIDVVCINQLNLPEKAIQVSNMLAIYERAERVTIWLGEEGPSTKLAVKYFRWAASKASVPGSPHYHGPHDPSCALRSSDVLAGIEDIYKREWTRRIWVRQEVWAARSLLVRCGSSGLSWDEYRNAPNASYNIRKFAGSSEPVNPSEGRYNAPVPDGEGLCLWTIRRRNHKVAQSRAQSLDTRYFGNEAAQDITILRLLNETIACKRSNPLDRVYALFGMASINKPPEKAEPDALSLSVDYQIPLATLYRNLAKAIMLHFGAYSILASNATFGKLKDFDVPSWSPDFDEIVKLRCSDRLAPNRQRLHRFNDLNRTPSPDSLFLSGYRSTKLLPHVGPSREFQIEYYLESQHTPDEDSLKLMACDIITWSPPGSRFTENASLAVPIAAKTGDIVAWASTAGVPVVLRASPQCPENFAFVGCALFLKTSWQDRPTQAHLSGCYNELMEAFESHHDEHGGFEDGNEVLKSFNKRPAHLELTNSTCTIPYTHLPYPMKRHRYATQNDTGHHNPLQHSLNKPPQRFLQRLPDRISAVPHPREPLRQLHPQRLHGRGIGICGLVALHHLELFFESLPEIEISDYDLAGVEGFEDVGVGSRGGGGEEGVVVGW</sequence>
<organism evidence="1 2">
    <name type="scientific">Vermiconidia calcicola</name>
    <dbReference type="NCBI Taxonomy" id="1690605"/>
    <lineage>
        <taxon>Eukaryota</taxon>
        <taxon>Fungi</taxon>
        <taxon>Dikarya</taxon>
        <taxon>Ascomycota</taxon>
        <taxon>Pezizomycotina</taxon>
        <taxon>Dothideomycetes</taxon>
        <taxon>Dothideomycetidae</taxon>
        <taxon>Mycosphaerellales</taxon>
        <taxon>Extremaceae</taxon>
        <taxon>Vermiconidia</taxon>
    </lineage>
</organism>
<protein>
    <submittedName>
        <fullName evidence="1">Uncharacterized protein</fullName>
    </submittedName>
</protein>
<accession>A0ACC3NPX1</accession>
<keyword evidence="2" id="KW-1185">Reference proteome</keyword>
<name>A0ACC3NPX1_9PEZI</name>